<dbReference type="GO" id="GO:0010468">
    <property type="term" value="P:regulation of gene expression"/>
    <property type="evidence" value="ECO:0007669"/>
    <property type="project" value="UniProtKB-ARBA"/>
</dbReference>
<accession>A0A1C7N0Q4</accession>
<evidence type="ECO:0000256" key="4">
    <source>
        <dbReference type="ARBA" id="ARBA00023163"/>
    </source>
</evidence>
<keyword evidence="8" id="KW-1185">Reference proteome</keyword>
<keyword evidence="3" id="KW-0805">Transcription regulation</keyword>
<keyword evidence="2" id="KW-0678">Repressor</keyword>
<dbReference type="SMART" id="SM01401">
    <property type="entry name" value="Sds3"/>
    <property type="match status" value="1"/>
</dbReference>
<evidence type="ECO:0000256" key="5">
    <source>
        <dbReference type="ARBA" id="ARBA00023242"/>
    </source>
</evidence>
<feature type="compositionally biased region" description="Low complexity" evidence="6">
    <location>
        <begin position="16"/>
        <end position="40"/>
    </location>
</feature>
<dbReference type="EMBL" id="LUGH01000926">
    <property type="protein sequence ID" value="OBZ82209.1"/>
    <property type="molecule type" value="Genomic_DNA"/>
</dbReference>
<dbReference type="GO" id="GO:0005654">
    <property type="term" value="C:nucleoplasm"/>
    <property type="evidence" value="ECO:0007669"/>
    <property type="project" value="UniProtKB-ARBA"/>
</dbReference>
<dbReference type="InterPro" id="IPR013907">
    <property type="entry name" value="Sds3"/>
</dbReference>
<dbReference type="InParanoid" id="A0A1C7N0Q4"/>
<comment type="subcellular location">
    <subcellularLocation>
        <location evidence="1">Nucleus</location>
    </subcellularLocation>
</comment>
<dbReference type="STRING" id="101091.A0A1C7N0Q4"/>
<dbReference type="OrthoDB" id="70376at2759"/>
<dbReference type="AlphaFoldDB" id="A0A1C7N0Q4"/>
<keyword evidence="5" id="KW-0539">Nucleus</keyword>
<name>A0A1C7N0Q4_9FUNG</name>
<feature type="region of interest" description="Disordered" evidence="6">
    <location>
        <begin position="1"/>
        <end position="131"/>
    </location>
</feature>
<evidence type="ECO:0000256" key="6">
    <source>
        <dbReference type="SAM" id="MobiDB-lite"/>
    </source>
</evidence>
<comment type="caution">
    <text evidence="7">The sequence shown here is derived from an EMBL/GenBank/DDBJ whole genome shotgun (WGS) entry which is preliminary data.</text>
</comment>
<gene>
    <name evidence="7" type="ORF">A0J61_09740</name>
</gene>
<evidence type="ECO:0000256" key="2">
    <source>
        <dbReference type="ARBA" id="ARBA00022491"/>
    </source>
</evidence>
<organism evidence="7 8">
    <name type="scientific">Choanephora cucurbitarum</name>
    <dbReference type="NCBI Taxonomy" id="101091"/>
    <lineage>
        <taxon>Eukaryota</taxon>
        <taxon>Fungi</taxon>
        <taxon>Fungi incertae sedis</taxon>
        <taxon>Mucoromycota</taxon>
        <taxon>Mucoromycotina</taxon>
        <taxon>Mucoromycetes</taxon>
        <taxon>Mucorales</taxon>
        <taxon>Mucorineae</taxon>
        <taxon>Choanephoraceae</taxon>
        <taxon>Choanephoroideae</taxon>
        <taxon>Choanephora</taxon>
    </lineage>
</organism>
<dbReference type="PANTHER" id="PTHR21964">
    <property type="entry name" value="BREAST CANCER METASTASIS-SUPPRESSOR 1"/>
    <property type="match status" value="1"/>
</dbReference>
<proteinExistence type="predicted"/>
<keyword evidence="4" id="KW-0804">Transcription</keyword>
<evidence type="ECO:0000313" key="8">
    <source>
        <dbReference type="Proteomes" id="UP000093000"/>
    </source>
</evidence>
<reference evidence="7 8" key="1">
    <citation type="submission" date="2016-03" db="EMBL/GenBank/DDBJ databases">
        <title>Choanephora cucurbitarum.</title>
        <authorList>
            <person name="Min B."/>
            <person name="Park H."/>
            <person name="Park J.-H."/>
            <person name="Shin H.-D."/>
            <person name="Choi I.-G."/>
        </authorList>
    </citation>
    <scope>NUCLEOTIDE SEQUENCE [LARGE SCALE GENOMIC DNA]</scope>
    <source>
        <strain evidence="7 8">KUS-F28377</strain>
    </source>
</reference>
<feature type="non-terminal residue" evidence="7">
    <location>
        <position position="352"/>
    </location>
</feature>
<dbReference type="Pfam" id="PF08598">
    <property type="entry name" value="Sds3"/>
    <property type="match status" value="1"/>
</dbReference>
<evidence type="ECO:0000313" key="7">
    <source>
        <dbReference type="EMBL" id="OBZ82209.1"/>
    </source>
</evidence>
<evidence type="ECO:0000256" key="1">
    <source>
        <dbReference type="ARBA" id="ARBA00004123"/>
    </source>
</evidence>
<protein>
    <submittedName>
        <fullName evidence="7">Uncharacterized protein</fullName>
    </submittedName>
</protein>
<dbReference type="Proteomes" id="UP000093000">
    <property type="component" value="Unassembled WGS sequence"/>
</dbReference>
<sequence length="352" mass="41016">MLPQFGFIVAQAGADSHPTTPNNNNNNSSTLGSSSTSHLTKPYPPPTTTTPNDPYYYRHTRSSPPSSLLPPPLPYMYNSSHPPSADYYPPPPPPPRYTPSIYDSPTKQQASAYRPLQPLPPPSSSNNKWHSDTNSYPHWDTLYQAPPPEVLPTKQAPSSVSLDIHSKVLQEDDYSFQRWPEESMTDLNDNKMLRRIREFKDLMTWMDTEFWEQCDDIYREKLQSLQEEIRLIQLGTHSAFKETLMDIELRREKTIEYAEFLKEYELSLSKHQFDQEMSILQEEYQNEKHSLHDLVLQAIDERKRQIREEKEIDADFNVKDLFRDAYARVNTKRNLRKRAGLDRLQNASPSRQ</sequence>
<feature type="compositionally biased region" description="Pro residues" evidence="6">
    <location>
        <begin position="88"/>
        <end position="97"/>
    </location>
</feature>
<evidence type="ECO:0000256" key="3">
    <source>
        <dbReference type="ARBA" id="ARBA00023015"/>
    </source>
</evidence>
<feature type="compositionally biased region" description="Low complexity" evidence="6">
    <location>
        <begin position="49"/>
        <end position="66"/>
    </location>
</feature>